<dbReference type="EMBL" id="JAAAHY010000734">
    <property type="protein sequence ID" value="KAF9958283.1"/>
    <property type="molecule type" value="Genomic_DNA"/>
</dbReference>
<protein>
    <submittedName>
        <fullName evidence="2">Uncharacterized protein</fullName>
    </submittedName>
</protein>
<feature type="region of interest" description="Disordered" evidence="1">
    <location>
        <begin position="129"/>
        <end position="179"/>
    </location>
</feature>
<feature type="region of interest" description="Disordered" evidence="1">
    <location>
        <begin position="1"/>
        <end position="23"/>
    </location>
</feature>
<evidence type="ECO:0000313" key="2">
    <source>
        <dbReference type="EMBL" id="KAF9958283.1"/>
    </source>
</evidence>
<evidence type="ECO:0000313" key="3">
    <source>
        <dbReference type="Proteomes" id="UP000738359"/>
    </source>
</evidence>
<keyword evidence="3" id="KW-1185">Reference proteome</keyword>
<organism evidence="2 3">
    <name type="scientific">Mortierella alpina</name>
    <name type="common">Oleaginous fungus</name>
    <name type="synonym">Mortierella renispora</name>
    <dbReference type="NCBI Taxonomy" id="64518"/>
    <lineage>
        <taxon>Eukaryota</taxon>
        <taxon>Fungi</taxon>
        <taxon>Fungi incertae sedis</taxon>
        <taxon>Mucoromycota</taxon>
        <taxon>Mortierellomycotina</taxon>
        <taxon>Mortierellomycetes</taxon>
        <taxon>Mortierellales</taxon>
        <taxon>Mortierellaceae</taxon>
        <taxon>Mortierella</taxon>
    </lineage>
</organism>
<comment type="caution">
    <text evidence="2">The sequence shown here is derived from an EMBL/GenBank/DDBJ whole genome shotgun (WGS) entry which is preliminary data.</text>
</comment>
<evidence type="ECO:0000256" key="1">
    <source>
        <dbReference type="SAM" id="MobiDB-lite"/>
    </source>
</evidence>
<dbReference type="AlphaFoldDB" id="A0A9P6M0Q3"/>
<proteinExistence type="predicted"/>
<feature type="region of interest" description="Disordered" evidence="1">
    <location>
        <begin position="228"/>
        <end position="260"/>
    </location>
</feature>
<feature type="compositionally biased region" description="Acidic residues" evidence="1">
    <location>
        <begin position="132"/>
        <end position="173"/>
    </location>
</feature>
<gene>
    <name evidence="2" type="ORF">BGZ70_009238</name>
</gene>
<reference evidence="2" key="1">
    <citation type="journal article" date="2020" name="Fungal Divers.">
        <title>Resolving the Mortierellaceae phylogeny through synthesis of multi-gene phylogenetics and phylogenomics.</title>
        <authorList>
            <person name="Vandepol N."/>
            <person name="Liber J."/>
            <person name="Desiro A."/>
            <person name="Na H."/>
            <person name="Kennedy M."/>
            <person name="Barry K."/>
            <person name="Grigoriev I.V."/>
            <person name="Miller A.N."/>
            <person name="O'Donnell K."/>
            <person name="Stajich J.E."/>
            <person name="Bonito G."/>
        </authorList>
    </citation>
    <scope>NUCLEOTIDE SEQUENCE</scope>
    <source>
        <strain evidence="2">CK1249</strain>
    </source>
</reference>
<name>A0A9P6M0Q3_MORAP</name>
<sequence length="284" mass="31292">MDAEAEAAGMAPCPDRTFSDQFVSDSRPKAPGLDLLPRIFTSSSNLIMEGIGIDRLVQQILRGITALSAEGDPPEHLRAELQLHLRRIFDVAMAAVVGEELANIIGVERDGDLVRAAIAWALRRHVYRSEKEEEEDADEEVDADEDGDVDEEEDGDVDEEEDGDVDEEEDADEISAPLTNNSVIKSLAQTRTTLQSSLISRKPVYAMVAVKILRSSCRKHKDIVLEPDSAAARGSNRSRIQDRSKKGKLPPSAPQEGGFTPFVTRMIGRMTPAAERQLETDYCF</sequence>
<dbReference type="Proteomes" id="UP000738359">
    <property type="component" value="Unassembled WGS sequence"/>
</dbReference>
<accession>A0A9P6M0Q3</accession>